<evidence type="ECO:0000256" key="1">
    <source>
        <dbReference type="SAM" id="MobiDB-lite"/>
    </source>
</evidence>
<dbReference type="GO" id="GO:0005935">
    <property type="term" value="C:cellular bud neck"/>
    <property type="evidence" value="ECO:0007669"/>
    <property type="project" value="TreeGrafter"/>
</dbReference>
<evidence type="ECO:0008006" key="5">
    <source>
        <dbReference type="Google" id="ProtNLM"/>
    </source>
</evidence>
<organism evidence="3 4">
    <name type="scientific">Glonium stellatum</name>
    <dbReference type="NCBI Taxonomy" id="574774"/>
    <lineage>
        <taxon>Eukaryota</taxon>
        <taxon>Fungi</taxon>
        <taxon>Dikarya</taxon>
        <taxon>Ascomycota</taxon>
        <taxon>Pezizomycotina</taxon>
        <taxon>Dothideomycetes</taxon>
        <taxon>Pleosporomycetidae</taxon>
        <taxon>Gloniales</taxon>
        <taxon>Gloniaceae</taxon>
        <taxon>Glonium</taxon>
    </lineage>
</organism>
<feature type="region of interest" description="Disordered" evidence="1">
    <location>
        <begin position="134"/>
        <end position="154"/>
    </location>
</feature>
<proteinExistence type="predicted"/>
<dbReference type="PANTHER" id="PTHR40018">
    <property type="entry name" value="[PSI+] INDUCTION PROTEIN 2"/>
    <property type="match status" value="1"/>
</dbReference>
<evidence type="ECO:0000313" key="4">
    <source>
        <dbReference type="Proteomes" id="UP000250140"/>
    </source>
</evidence>
<keyword evidence="2" id="KW-1133">Transmembrane helix</keyword>
<dbReference type="AlphaFoldDB" id="A0A8E2F854"/>
<feature type="region of interest" description="Disordered" evidence="1">
    <location>
        <begin position="80"/>
        <end position="103"/>
    </location>
</feature>
<dbReference type="PANTHER" id="PTHR40018:SF1">
    <property type="entry name" value="[PSI+] INDUCTION PROTEIN 2"/>
    <property type="match status" value="1"/>
</dbReference>
<feature type="compositionally biased region" description="Polar residues" evidence="1">
    <location>
        <begin position="350"/>
        <end position="368"/>
    </location>
</feature>
<dbReference type="Proteomes" id="UP000250140">
    <property type="component" value="Unassembled WGS sequence"/>
</dbReference>
<gene>
    <name evidence="3" type="ORF">AOQ84DRAFT_157389</name>
</gene>
<dbReference type="InterPro" id="IPR037504">
    <property type="entry name" value="PSI_induc_2"/>
</dbReference>
<keyword evidence="4" id="KW-1185">Reference proteome</keyword>
<reference evidence="3 4" key="1">
    <citation type="journal article" date="2016" name="Nat. Commun.">
        <title>Ectomycorrhizal ecology is imprinted in the genome of the dominant symbiotic fungus Cenococcum geophilum.</title>
        <authorList>
            <consortium name="DOE Joint Genome Institute"/>
            <person name="Peter M."/>
            <person name="Kohler A."/>
            <person name="Ohm R.A."/>
            <person name="Kuo A."/>
            <person name="Krutzmann J."/>
            <person name="Morin E."/>
            <person name="Arend M."/>
            <person name="Barry K.W."/>
            <person name="Binder M."/>
            <person name="Choi C."/>
            <person name="Clum A."/>
            <person name="Copeland A."/>
            <person name="Grisel N."/>
            <person name="Haridas S."/>
            <person name="Kipfer T."/>
            <person name="LaButti K."/>
            <person name="Lindquist E."/>
            <person name="Lipzen A."/>
            <person name="Maire R."/>
            <person name="Meier B."/>
            <person name="Mihaltcheva S."/>
            <person name="Molinier V."/>
            <person name="Murat C."/>
            <person name="Poggeler S."/>
            <person name="Quandt C.A."/>
            <person name="Sperisen C."/>
            <person name="Tritt A."/>
            <person name="Tisserant E."/>
            <person name="Crous P.W."/>
            <person name="Henrissat B."/>
            <person name="Nehls U."/>
            <person name="Egli S."/>
            <person name="Spatafora J.W."/>
            <person name="Grigoriev I.V."/>
            <person name="Martin F.M."/>
        </authorList>
    </citation>
    <scope>NUCLEOTIDE SEQUENCE [LARGE SCALE GENOMIC DNA]</scope>
    <source>
        <strain evidence="3 4">CBS 207.34</strain>
    </source>
</reference>
<feature type="compositionally biased region" description="Low complexity" evidence="1">
    <location>
        <begin position="238"/>
        <end position="253"/>
    </location>
</feature>
<dbReference type="GO" id="GO:0005886">
    <property type="term" value="C:plasma membrane"/>
    <property type="evidence" value="ECO:0007669"/>
    <property type="project" value="TreeGrafter"/>
</dbReference>
<protein>
    <recommendedName>
        <fullName evidence="5">Fibroin-3 related protein</fullName>
    </recommendedName>
</protein>
<keyword evidence="2" id="KW-0472">Membrane</keyword>
<feature type="transmembrane region" description="Helical" evidence="2">
    <location>
        <begin position="35"/>
        <end position="53"/>
    </location>
</feature>
<dbReference type="OrthoDB" id="5401332at2759"/>
<evidence type="ECO:0000256" key="2">
    <source>
        <dbReference type="SAM" id="Phobius"/>
    </source>
</evidence>
<name>A0A8E2F854_9PEZI</name>
<accession>A0A8E2F854</accession>
<feature type="compositionally biased region" description="Polar residues" evidence="1">
    <location>
        <begin position="268"/>
        <end position="277"/>
    </location>
</feature>
<keyword evidence="2" id="KW-0812">Transmembrane</keyword>
<sequence length="398" mass="43092">MATLLWRRDIASSAGDIKSTFSSWDKCMAKAYCKWPVIAVIVIGSCIVLSILFCLFRCICCGAECACCCFKCCASCCPSGGRKGHKRMNSTNSAPPPPLPGYQPAFQPAPINTQYRSPDPPTFEKPQYAQFDAPSKPINEDALPHMPSWGDATSKKVEETVVPEEPGDVELNRLDRSGSASSPMLAGAAGAPLRSPAKSPVHQTRDEYGFPTQYQQNNGFIGGPPQRGVRSQDSFHSGQQVGVVDQYGQQRQGYSPVSPVHDRADAYGQNQEYSRSSPRPGVANYNGVRGLAPGFHSSPSPGPPTGNYGRDQGMQGYAQPSVAPYQDLHQNNDYGADPYARSISPGYALSGSTRFEPSHNGYPNNYQEPQELDSGNWHGQQYGGNVGRKPVNGSWKDV</sequence>
<dbReference type="EMBL" id="KV748888">
    <property type="protein sequence ID" value="OCL12346.1"/>
    <property type="molecule type" value="Genomic_DNA"/>
</dbReference>
<feature type="region of interest" description="Disordered" evidence="1">
    <location>
        <begin position="170"/>
        <end position="398"/>
    </location>
</feature>
<evidence type="ECO:0000313" key="3">
    <source>
        <dbReference type="EMBL" id="OCL12346.1"/>
    </source>
</evidence>